<dbReference type="PROSITE" id="PS51841">
    <property type="entry name" value="LTD"/>
    <property type="match status" value="3"/>
</dbReference>
<dbReference type="SUPFAM" id="SSF49265">
    <property type="entry name" value="Fibronectin type III"/>
    <property type="match status" value="3"/>
</dbReference>
<feature type="domain" description="Fibronectin type-III" evidence="3">
    <location>
        <begin position="222"/>
        <end position="311"/>
    </location>
</feature>
<feature type="domain" description="Fibronectin type-III" evidence="3">
    <location>
        <begin position="862"/>
        <end position="947"/>
    </location>
</feature>
<reference evidence="5 6" key="1">
    <citation type="submission" date="2019-10" db="EMBL/GenBank/DDBJ databases">
        <title>Description of Paenibacillus terrestris sp. nov.</title>
        <authorList>
            <person name="Carlier A."/>
            <person name="Qi S."/>
        </authorList>
    </citation>
    <scope>NUCLEOTIDE SEQUENCE [LARGE SCALE GENOMIC DNA]</scope>
    <source>
        <strain evidence="5 6">LMG 31458</strain>
    </source>
</reference>
<feature type="domain" description="LTD" evidence="4">
    <location>
        <begin position="389"/>
        <end position="533"/>
    </location>
</feature>
<dbReference type="CDD" id="cd00063">
    <property type="entry name" value="FN3"/>
    <property type="match status" value="1"/>
</dbReference>
<dbReference type="InterPro" id="IPR003961">
    <property type="entry name" value="FN3_dom"/>
</dbReference>
<organism evidence="5 6">
    <name type="scientific">Paenibacillus phytorum</name>
    <dbReference type="NCBI Taxonomy" id="2654977"/>
    <lineage>
        <taxon>Bacteria</taxon>
        <taxon>Bacillati</taxon>
        <taxon>Bacillota</taxon>
        <taxon>Bacilli</taxon>
        <taxon>Bacillales</taxon>
        <taxon>Paenibacillaceae</taxon>
        <taxon>Paenibacillus</taxon>
    </lineage>
</organism>
<dbReference type="Gene3D" id="2.60.40.10">
    <property type="entry name" value="Immunoglobulins"/>
    <property type="match status" value="4"/>
</dbReference>
<evidence type="ECO:0000259" key="4">
    <source>
        <dbReference type="PROSITE" id="PS51841"/>
    </source>
</evidence>
<dbReference type="InterPro" id="IPR013783">
    <property type="entry name" value="Ig-like_fold"/>
</dbReference>
<dbReference type="InterPro" id="IPR001322">
    <property type="entry name" value="Lamin_tail_dom"/>
</dbReference>
<dbReference type="RefSeq" id="WP_171646280.1">
    <property type="nucleotide sequence ID" value="NZ_WHOA01000190.1"/>
</dbReference>
<evidence type="ECO:0000313" key="6">
    <source>
        <dbReference type="Proteomes" id="UP000616779"/>
    </source>
</evidence>
<dbReference type="InterPro" id="IPR036415">
    <property type="entry name" value="Lamin_tail_dom_sf"/>
</dbReference>
<evidence type="ECO:0000313" key="5">
    <source>
        <dbReference type="EMBL" id="NOU74890.1"/>
    </source>
</evidence>
<dbReference type="Proteomes" id="UP000616779">
    <property type="component" value="Unassembled WGS sequence"/>
</dbReference>
<comment type="caution">
    <text evidence="5">The sequence shown here is derived from an EMBL/GenBank/DDBJ whole genome shotgun (WGS) entry which is preliminary data.</text>
</comment>
<protein>
    <recommendedName>
        <fullName evidence="7">Lamin tail domain-containing protein</fullName>
    </recommendedName>
</protein>
<dbReference type="PANTHER" id="PTHR46708:SF2">
    <property type="entry name" value="FIBRONECTIN TYPE-III DOMAIN-CONTAINING PROTEIN"/>
    <property type="match status" value="1"/>
</dbReference>
<feature type="domain" description="LTD" evidence="4">
    <location>
        <begin position="27"/>
        <end position="182"/>
    </location>
</feature>
<dbReference type="SUPFAM" id="SSF74853">
    <property type="entry name" value="Lamin A/C globular tail domain"/>
    <property type="match status" value="2"/>
</dbReference>
<evidence type="ECO:0008006" key="7">
    <source>
        <dbReference type="Google" id="ProtNLM"/>
    </source>
</evidence>
<dbReference type="EMBL" id="WHOA01000190">
    <property type="protein sequence ID" value="NOU74890.1"/>
    <property type="molecule type" value="Genomic_DNA"/>
</dbReference>
<dbReference type="InterPro" id="IPR036116">
    <property type="entry name" value="FN3_sf"/>
</dbReference>
<evidence type="ECO:0000259" key="3">
    <source>
        <dbReference type="PROSITE" id="PS50853"/>
    </source>
</evidence>
<dbReference type="SMART" id="SM00060">
    <property type="entry name" value="FN3"/>
    <property type="match status" value="4"/>
</dbReference>
<dbReference type="PROSITE" id="PS50853">
    <property type="entry name" value="FN3"/>
    <property type="match status" value="2"/>
</dbReference>
<dbReference type="PANTHER" id="PTHR46708">
    <property type="entry name" value="TENASCIN"/>
    <property type="match status" value="1"/>
</dbReference>
<keyword evidence="1" id="KW-0677">Repeat</keyword>
<gene>
    <name evidence="5" type="ORF">GC098_26470</name>
</gene>
<feature type="chain" id="PRO_5046561325" description="Lamin tail domain-containing protein" evidence="2">
    <location>
        <begin position="20"/>
        <end position="1004"/>
    </location>
</feature>
<dbReference type="Pfam" id="PF00932">
    <property type="entry name" value="LTD"/>
    <property type="match status" value="2"/>
</dbReference>
<feature type="signal peptide" evidence="2">
    <location>
        <begin position="1"/>
        <end position="19"/>
    </location>
</feature>
<name>A0ABX1Y1Z9_9BACL</name>
<dbReference type="Gene3D" id="2.60.40.1260">
    <property type="entry name" value="Lamin Tail domain"/>
    <property type="match status" value="1"/>
</dbReference>
<dbReference type="Pfam" id="PF00041">
    <property type="entry name" value="fn3"/>
    <property type="match status" value="1"/>
</dbReference>
<evidence type="ECO:0000256" key="2">
    <source>
        <dbReference type="SAM" id="SignalP"/>
    </source>
</evidence>
<accession>A0ABX1Y1Z9</accession>
<evidence type="ECO:0000256" key="1">
    <source>
        <dbReference type="ARBA" id="ARBA00022737"/>
    </source>
</evidence>
<sequence>MNRKFKQIVVRSVALSLFAASVVTGNGIPAVSASAASAVFITELVPDTVNVNSNDGYEYVELYNASDELIDLTGYKLKGKIDGVFKWEGTLGSNVRIPPRETVLIWTQNSVISGNTPQLTRDQFRSNYGIAESELPNERIHVLQNVSGLYNGSSSQKNIGISLVDLLGSEIVVATYFVDSDDDDTFENKGISFKQPSSGISMVHNGGNKTATPGRIASDEVPGVAPSDVIAAGGDGSLTLSWTQSSDPNVIGYRIHSRNGLSMVSVTDVTYTYTGLTNGSDYTFTLSSVYADGGVSPASLPVRGKAGTPVIPAVTTGLQALPRDKAIRLSWDASTEGDVAGYRVYKNGVQLPDLVTGSSYVATGLANSQSVTFAVYTVNQSGLMSAQPAVVAQKPQAAPSFVVTEMAPNTKNIDYKTGGTDAFEFIELYNSTSTPINVKGFILKYIAGATVFDYPITENKMIAPQGTFLIWFKNTNVQQVGLPEFNLAYGSSIVEDQMFVVVNGGMSNTASRRVQFLDPDNIVLTDTTYKVEDIGESISANFIPDRGNGVVSTDRISMQANPGFLYPVQKVADPADMVPPAAPTDIQVAAGVGGVKVTWSDTLEPDVAYVNVYVNGVARNKLLMPENEAIIEGLENRTEVTLQVSTIDTSGRESNLTAPIVATPTTDAMPEVMITEIVPDTWNTEPLESRDVYDAYEFIELYNPHLQPFDLNGKTVRFTQPNDAAKSWSWTFDQPTPIEPKKSIQFWVRPNGLNYLKPDGFNFFYYGFQEAKYVPDSAFVYGDGAGGLSNNGGIVDIVEPDGTVLVSATYTAGQFLEKKGITYAYPMFGGTDMRIVGVQQTGTPGLVNSSQIPRASTHDQTAPAAPARFQAEPNRGEVTVSWQPNAESDLAGYQLYMGGQLEVTLPASVTSYTIPALRGQVAVTFELSAIDNSGNESARVTATAKPTYPLMTQVEREPSPANALTDGIWRHGMSGGKVRSYRVLYKVMFLRGCHILQITSMNGY</sequence>
<dbReference type="InterPro" id="IPR050991">
    <property type="entry name" value="ECM_Regulatory_Proteins"/>
</dbReference>
<proteinExistence type="predicted"/>
<feature type="domain" description="LTD" evidence="4">
    <location>
        <begin position="658"/>
        <end position="814"/>
    </location>
</feature>
<keyword evidence="2" id="KW-0732">Signal</keyword>
<keyword evidence="6" id="KW-1185">Reference proteome</keyword>